<reference evidence="2" key="1">
    <citation type="submission" date="2011-07" db="EMBL/GenBank/DDBJ databases">
        <authorList>
            <consortium name="Caenorhabditis brenneri Sequencing and Analysis Consortium"/>
            <person name="Wilson R.K."/>
        </authorList>
    </citation>
    <scope>NUCLEOTIDE SEQUENCE [LARGE SCALE GENOMIC DNA]</scope>
    <source>
        <strain evidence="2">PB2801</strain>
    </source>
</reference>
<name>G0MXJ7_CAEBE</name>
<proteinExistence type="predicted"/>
<evidence type="ECO:0000313" key="1">
    <source>
        <dbReference type="EMBL" id="EGT47183.1"/>
    </source>
</evidence>
<accession>G0MXJ7</accession>
<sequence length="102" mass="11718">MIEEFPILIPGSNHSTKRIGLRAQARAMNVCVSVPDVWILPRMCAIMCAPLKRSEEQLQRIRMRMEAIAAVAKDTLHVNRMADMDIEKGYSCDEEEKRFQLN</sequence>
<gene>
    <name evidence="1" type="ORF">CAEBREN_05146</name>
</gene>
<dbReference type="HOGENOM" id="CLU_2279941_0_0_1"/>
<dbReference type="AlphaFoldDB" id="G0MXJ7"/>
<dbReference type="Proteomes" id="UP000008068">
    <property type="component" value="Unassembled WGS sequence"/>
</dbReference>
<organism evidence="2">
    <name type="scientific">Caenorhabditis brenneri</name>
    <name type="common">Nematode worm</name>
    <dbReference type="NCBI Taxonomy" id="135651"/>
    <lineage>
        <taxon>Eukaryota</taxon>
        <taxon>Metazoa</taxon>
        <taxon>Ecdysozoa</taxon>
        <taxon>Nematoda</taxon>
        <taxon>Chromadorea</taxon>
        <taxon>Rhabditida</taxon>
        <taxon>Rhabditina</taxon>
        <taxon>Rhabditomorpha</taxon>
        <taxon>Rhabditoidea</taxon>
        <taxon>Rhabditidae</taxon>
        <taxon>Peloderinae</taxon>
        <taxon>Caenorhabditis</taxon>
    </lineage>
</organism>
<dbReference type="EMBL" id="GL379819">
    <property type="protein sequence ID" value="EGT47183.1"/>
    <property type="molecule type" value="Genomic_DNA"/>
</dbReference>
<evidence type="ECO:0000313" key="2">
    <source>
        <dbReference type="Proteomes" id="UP000008068"/>
    </source>
</evidence>
<keyword evidence="2" id="KW-1185">Reference proteome</keyword>
<dbReference type="InParanoid" id="G0MXJ7"/>
<protein>
    <submittedName>
        <fullName evidence="1">Uncharacterized protein</fullName>
    </submittedName>
</protein>